<proteinExistence type="inferred from homology"/>
<dbReference type="PANTHER" id="PTHR42928:SF5">
    <property type="entry name" value="BLR1237 PROTEIN"/>
    <property type="match status" value="1"/>
</dbReference>
<feature type="signal peptide" evidence="2">
    <location>
        <begin position="1"/>
        <end position="23"/>
    </location>
</feature>
<reference evidence="4" key="1">
    <citation type="submission" date="2015-07" db="EMBL/GenBank/DDBJ databases">
        <title>Discovery of a poly(ethylene terephthalate assimilation.</title>
        <authorList>
            <person name="Yoshida S."/>
            <person name="Hiraga K."/>
            <person name="Takehana T."/>
            <person name="Taniguchi I."/>
            <person name="Yamaji H."/>
            <person name="Maeda Y."/>
            <person name="Toyohara K."/>
            <person name="Miyamoto K."/>
            <person name="Kimura Y."/>
            <person name="Oda K."/>
        </authorList>
    </citation>
    <scope>NUCLEOTIDE SEQUENCE [LARGE SCALE GENOMIC DNA]</scope>
    <source>
        <strain evidence="4">NBRC 110686 / TISTR 2288 / 201-F6</strain>
    </source>
</reference>
<dbReference type="Pfam" id="PF03401">
    <property type="entry name" value="TctC"/>
    <property type="match status" value="1"/>
</dbReference>
<evidence type="ECO:0000256" key="2">
    <source>
        <dbReference type="SAM" id="SignalP"/>
    </source>
</evidence>
<dbReference type="PANTHER" id="PTHR42928">
    <property type="entry name" value="TRICARBOXYLATE-BINDING PROTEIN"/>
    <property type="match status" value="1"/>
</dbReference>
<keyword evidence="2" id="KW-0732">Signal</keyword>
<sequence>MLRRSSLAAIASALVAAPLSLRASHWPSQTVRFIVPFPPGGSADGLTRLIAQRMQTDLGQSVIVDNRPGAGTLIGADAVAKSTDGHTLGLVIPSYAVNPSIQAQMPYDTARDLAGVTQISTLPIALFATNQLPVNNVAELIAYARKNPKTLSYGSAGIGSSSHLAGLMLNQMAGIDMVHVPYKGSAPAQTDLIGGRLHLLFDSFVSQAPMLEAKRLKLLAPGGSRRLPGYPDAAPIGDTVKGFAVESYFGVITARSTPAAARAQMHKSITQAMADPQIAGWMSRQGMTAVGSTPAEFDAFIDADIQKWAAVVKSLGGKLD</sequence>
<keyword evidence="4" id="KW-1185">Reference proteome</keyword>
<dbReference type="STRING" id="1547922.ISF6_3878"/>
<comment type="similarity">
    <text evidence="1">Belongs to the UPF0065 (bug) family.</text>
</comment>
<dbReference type="SUPFAM" id="SSF53850">
    <property type="entry name" value="Periplasmic binding protein-like II"/>
    <property type="match status" value="1"/>
</dbReference>
<dbReference type="Gene3D" id="3.40.190.10">
    <property type="entry name" value="Periplasmic binding protein-like II"/>
    <property type="match status" value="1"/>
</dbReference>
<comment type="caution">
    <text evidence="3">The sequence shown here is derived from an EMBL/GenBank/DDBJ whole genome shotgun (WGS) entry which is preliminary data.</text>
</comment>
<evidence type="ECO:0000313" key="4">
    <source>
        <dbReference type="Proteomes" id="UP000037660"/>
    </source>
</evidence>
<name>A0A0K8NUY1_PISS1</name>
<dbReference type="Gene3D" id="3.40.190.150">
    <property type="entry name" value="Bordetella uptake gene, domain 1"/>
    <property type="match status" value="1"/>
</dbReference>
<evidence type="ECO:0000313" key="3">
    <source>
        <dbReference type="EMBL" id="GAP34099.1"/>
    </source>
</evidence>
<dbReference type="AlphaFoldDB" id="A0A0K8NUY1"/>
<feature type="chain" id="PRO_5005513390" evidence="2">
    <location>
        <begin position="24"/>
        <end position="320"/>
    </location>
</feature>
<dbReference type="InterPro" id="IPR042100">
    <property type="entry name" value="Bug_dom1"/>
</dbReference>
<reference evidence="3 4" key="2">
    <citation type="journal article" date="2016" name="Science">
        <title>A bacterium that degrades and assimilates poly(ethylene terephthalate).</title>
        <authorList>
            <person name="Yoshida S."/>
            <person name="Hiraga K."/>
            <person name="Takehana T."/>
            <person name="Taniguchi I."/>
            <person name="Yamaji H."/>
            <person name="Maeda Y."/>
            <person name="Toyohara K."/>
            <person name="Miyamoto K."/>
            <person name="Kimura Y."/>
            <person name="Oda K."/>
        </authorList>
    </citation>
    <scope>NUCLEOTIDE SEQUENCE [LARGE SCALE GENOMIC DNA]</scope>
    <source>
        <strain evidence="4">NBRC 110686 / TISTR 2288 / 201-F6</strain>
    </source>
</reference>
<dbReference type="EMBL" id="BBYR01000006">
    <property type="protein sequence ID" value="GAP34099.1"/>
    <property type="molecule type" value="Genomic_DNA"/>
</dbReference>
<accession>A0A0K8NUY1</accession>
<protein>
    <submittedName>
        <fullName evidence="3">Putative exported protein</fullName>
    </submittedName>
</protein>
<dbReference type="OrthoDB" id="8689123at2"/>
<dbReference type="RefSeq" id="WP_054018239.1">
    <property type="nucleotide sequence ID" value="NZ_BBYR01000006.1"/>
</dbReference>
<dbReference type="Proteomes" id="UP000037660">
    <property type="component" value="Unassembled WGS sequence"/>
</dbReference>
<evidence type="ECO:0000256" key="1">
    <source>
        <dbReference type="ARBA" id="ARBA00006987"/>
    </source>
</evidence>
<organism evidence="3 4">
    <name type="scientific">Piscinibacter sakaiensis</name>
    <name type="common">Ideonella sakaiensis</name>
    <dbReference type="NCBI Taxonomy" id="1547922"/>
    <lineage>
        <taxon>Bacteria</taxon>
        <taxon>Pseudomonadati</taxon>
        <taxon>Pseudomonadota</taxon>
        <taxon>Betaproteobacteria</taxon>
        <taxon>Burkholderiales</taxon>
        <taxon>Sphaerotilaceae</taxon>
        <taxon>Piscinibacter</taxon>
    </lineage>
</organism>
<gene>
    <name evidence="3" type="ORF">ISF6_3878</name>
</gene>
<dbReference type="PIRSF" id="PIRSF017082">
    <property type="entry name" value="YflP"/>
    <property type="match status" value="1"/>
</dbReference>
<dbReference type="CDD" id="cd13578">
    <property type="entry name" value="PBP2_Bug27"/>
    <property type="match status" value="1"/>
</dbReference>
<dbReference type="InterPro" id="IPR005064">
    <property type="entry name" value="BUG"/>
</dbReference>